<sequence length="176" mass="19687">MLLEGGLLPPLLLALSLGLASAQQALGEVPVQPGFDLWKVEGHWFTVQLATSCTHLVSPEDPLKLSLHSIWARDRGDLDFELFWKGQGVCEGMNITFHPARLQGQYRGSFEGSHVHVHFVSTEYTNLILYIHEDAEVTSLWVLLARSLPGNPSWLRSFREGVESLYLHRAPISNMA</sequence>
<evidence type="ECO:0000256" key="4">
    <source>
        <dbReference type="RuleBase" id="RU003695"/>
    </source>
</evidence>
<dbReference type="AlphaFoldDB" id="A0A8C2V0S1"/>
<organism evidence="7 8">
    <name type="scientific">Chinchilla lanigera</name>
    <name type="common">Long-tailed chinchilla</name>
    <name type="synonym">Chinchilla villidera</name>
    <dbReference type="NCBI Taxonomy" id="34839"/>
    <lineage>
        <taxon>Eukaryota</taxon>
        <taxon>Metazoa</taxon>
        <taxon>Chordata</taxon>
        <taxon>Craniata</taxon>
        <taxon>Vertebrata</taxon>
        <taxon>Euteleostomi</taxon>
        <taxon>Mammalia</taxon>
        <taxon>Eutheria</taxon>
        <taxon>Euarchontoglires</taxon>
        <taxon>Glires</taxon>
        <taxon>Rodentia</taxon>
        <taxon>Hystricomorpha</taxon>
        <taxon>Chinchillidae</taxon>
        <taxon>Chinchilla</taxon>
    </lineage>
</organism>
<dbReference type="InterPro" id="IPR012674">
    <property type="entry name" value="Calycin"/>
</dbReference>
<proteinExistence type="inferred from homology"/>
<comment type="subcellular location">
    <subcellularLocation>
        <location evidence="1">Secreted</location>
    </subcellularLocation>
</comment>
<dbReference type="Ensembl" id="ENSCLAT00000008373.1">
    <property type="protein sequence ID" value="ENSCLAP00000008246.1"/>
    <property type="gene ID" value="ENSCLAG00000005782.1"/>
</dbReference>
<dbReference type="GO" id="GO:0005615">
    <property type="term" value="C:extracellular space"/>
    <property type="evidence" value="ECO:0007669"/>
    <property type="project" value="TreeGrafter"/>
</dbReference>
<evidence type="ECO:0000256" key="1">
    <source>
        <dbReference type="ARBA" id="ARBA00004613"/>
    </source>
</evidence>
<dbReference type="OMA" id="KVEGRWF"/>
<evidence type="ECO:0000313" key="7">
    <source>
        <dbReference type="Ensembl" id="ENSCLAP00000008246.1"/>
    </source>
</evidence>
<accession>A0A8C2V0S1</accession>
<keyword evidence="8" id="KW-1185">Reference proteome</keyword>
<dbReference type="PANTHER" id="PTHR11430:SF120">
    <property type="entry name" value="LIPOCALIN_CYTOSOLIC FATTY-ACID BINDING DOMAIN-CONTAINING PROTEIN"/>
    <property type="match status" value="1"/>
</dbReference>
<evidence type="ECO:0000256" key="2">
    <source>
        <dbReference type="ARBA" id="ARBA00006889"/>
    </source>
</evidence>
<reference evidence="7" key="2">
    <citation type="submission" date="2025-09" db="UniProtKB">
        <authorList>
            <consortium name="Ensembl"/>
        </authorList>
    </citation>
    <scope>IDENTIFICATION</scope>
</reference>
<dbReference type="PANTHER" id="PTHR11430">
    <property type="entry name" value="LIPOCALIN"/>
    <property type="match status" value="1"/>
</dbReference>
<keyword evidence="5" id="KW-0732">Signal</keyword>
<feature type="domain" description="Lipocalin/cytosolic fatty-acid binding" evidence="6">
    <location>
        <begin position="42"/>
        <end position="165"/>
    </location>
</feature>
<protein>
    <submittedName>
        <fullName evidence="7">Lipocalin</fullName>
    </submittedName>
</protein>
<dbReference type="Gene3D" id="2.40.128.20">
    <property type="match status" value="1"/>
</dbReference>
<comment type="similarity">
    <text evidence="2 4">Belongs to the calycin superfamily. Lipocalin family.</text>
</comment>
<evidence type="ECO:0000256" key="3">
    <source>
        <dbReference type="ARBA" id="ARBA00022525"/>
    </source>
</evidence>
<dbReference type="PROSITE" id="PS00213">
    <property type="entry name" value="LIPOCALIN"/>
    <property type="match status" value="1"/>
</dbReference>
<name>A0A8C2V0S1_CHILA</name>
<feature type="signal peptide" evidence="5">
    <location>
        <begin position="1"/>
        <end position="27"/>
    </location>
</feature>
<feature type="chain" id="PRO_5034886043" evidence="5">
    <location>
        <begin position="28"/>
        <end position="176"/>
    </location>
</feature>
<dbReference type="InterPro" id="IPR022272">
    <property type="entry name" value="Lipocalin_CS"/>
</dbReference>
<dbReference type="InterPro" id="IPR000566">
    <property type="entry name" value="Lipocln_cytosolic_FA-bd_dom"/>
</dbReference>
<gene>
    <name evidence="7" type="primary">LOC102021473</name>
</gene>
<dbReference type="SUPFAM" id="SSF50814">
    <property type="entry name" value="Lipocalins"/>
    <property type="match status" value="1"/>
</dbReference>
<dbReference type="Pfam" id="PF00061">
    <property type="entry name" value="Lipocalin"/>
    <property type="match status" value="1"/>
</dbReference>
<keyword evidence="3" id="KW-0964">Secreted</keyword>
<dbReference type="Proteomes" id="UP000694398">
    <property type="component" value="Unassembled WGS sequence"/>
</dbReference>
<dbReference type="InterPro" id="IPR002345">
    <property type="entry name" value="Lipocalin"/>
</dbReference>
<evidence type="ECO:0000256" key="5">
    <source>
        <dbReference type="SAM" id="SignalP"/>
    </source>
</evidence>
<dbReference type="GO" id="GO:0036094">
    <property type="term" value="F:small molecule binding"/>
    <property type="evidence" value="ECO:0007669"/>
    <property type="project" value="InterPro"/>
</dbReference>
<reference evidence="7" key="1">
    <citation type="submission" date="2025-08" db="UniProtKB">
        <authorList>
            <consortium name="Ensembl"/>
        </authorList>
    </citation>
    <scope>IDENTIFICATION</scope>
</reference>
<evidence type="ECO:0000313" key="8">
    <source>
        <dbReference type="Proteomes" id="UP000694398"/>
    </source>
</evidence>
<evidence type="ECO:0000259" key="6">
    <source>
        <dbReference type="Pfam" id="PF00061"/>
    </source>
</evidence>
<dbReference type="GeneTree" id="ENSGT00850000133605"/>